<evidence type="ECO:0000256" key="1">
    <source>
        <dbReference type="SAM" id="Phobius"/>
    </source>
</evidence>
<keyword evidence="1" id="KW-0472">Membrane</keyword>
<comment type="caution">
    <text evidence="2">The sequence shown here is derived from an EMBL/GenBank/DDBJ whole genome shotgun (WGS) entry which is preliminary data.</text>
</comment>
<protein>
    <submittedName>
        <fullName evidence="2">Uncharacterized protein</fullName>
    </submittedName>
</protein>
<reference evidence="2" key="1">
    <citation type="submission" date="2020-06" db="EMBL/GenBank/DDBJ databases">
        <title>Draft genome of Bugula neritina, a colonial animal packing powerful symbionts and potential medicines.</title>
        <authorList>
            <person name="Rayko M."/>
        </authorList>
    </citation>
    <scope>NUCLEOTIDE SEQUENCE [LARGE SCALE GENOMIC DNA]</scope>
    <source>
        <strain evidence="2">Kwan_BN1</strain>
    </source>
</reference>
<keyword evidence="3" id="KW-1185">Reference proteome</keyword>
<evidence type="ECO:0000313" key="3">
    <source>
        <dbReference type="Proteomes" id="UP000593567"/>
    </source>
</evidence>
<keyword evidence="1" id="KW-0812">Transmembrane</keyword>
<dbReference type="EMBL" id="VXIV02002696">
    <property type="protein sequence ID" value="KAF6023575.1"/>
    <property type="molecule type" value="Genomic_DNA"/>
</dbReference>
<dbReference type="Proteomes" id="UP000593567">
    <property type="component" value="Unassembled WGS sequence"/>
</dbReference>
<accession>A0A7J7JBX0</accession>
<sequence>MKKSINDNYNTYPIGAEPIYRDSTDSSDDGMFVEMRYKMPSAGSVIGWEYFSFCNTIGNYVKFSVVRQLQGDCQFEVVGANEFMVTAEGYNRVIVEDSERVYVQQGDLVAMSFTRSASIRYWFPAVSFIYIISRIILYVIL</sequence>
<name>A0A7J7JBX0_BUGNE</name>
<proteinExistence type="predicted"/>
<keyword evidence="1" id="KW-1133">Transmembrane helix</keyword>
<organism evidence="2 3">
    <name type="scientific">Bugula neritina</name>
    <name type="common">Brown bryozoan</name>
    <name type="synonym">Sertularia neritina</name>
    <dbReference type="NCBI Taxonomy" id="10212"/>
    <lineage>
        <taxon>Eukaryota</taxon>
        <taxon>Metazoa</taxon>
        <taxon>Spiralia</taxon>
        <taxon>Lophotrochozoa</taxon>
        <taxon>Bryozoa</taxon>
        <taxon>Gymnolaemata</taxon>
        <taxon>Cheilostomatida</taxon>
        <taxon>Flustrina</taxon>
        <taxon>Buguloidea</taxon>
        <taxon>Bugulidae</taxon>
        <taxon>Bugula</taxon>
    </lineage>
</organism>
<gene>
    <name evidence="2" type="ORF">EB796_018124</name>
</gene>
<dbReference type="AlphaFoldDB" id="A0A7J7JBX0"/>
<evidence type="ECO:0000313" key="2">
    <source>
        <dbReference type="EMBL" id="KAF6023575.1"/>
    </source>
</evidence>
<feature type="transmembrane region" description="Helical" evidence="1">
    <location>
        <begin position="121"/>
        <end position="140"/>
    </location>
</feature>